<reference evidence="1" key="1">
    <citation type="journal article" date="2015" name="Nature">
        <title>Complex archaea that bridge the gap between prokaryotes and eukaryotes.</title>
        <authorList>
            <person name="Spang A."/>
            <person name="Saw J.H."/>
            <person name="Jorgensen S.L."/>
            <person name="Zaremba-Niedzwiedzka K."/>
            <person name="Martijn J."/>
            <person name="Lind A.E."/>
            <person name="van Eijk R."/>
            <person name="Schleper C."/>
            <person name="Guy L."/>
            <person name="Ettema T.J."/>
        </authorList>
    </citation>
    <scope>NUCLEOTIDE SEQUENCE</scope>
</reference>
<dbReference type="AlphaFoldDB" id="A0A0F9GUX4"/>
<sequence length="48" mass="5582">MCFTTEKKKEAYFCGSCLAKTLLEEPSKIKIYSMNKLGYTWKKAQVIK</sequence>
<evidence type="ECO:0000313" key="1">
    <source>
        <dbReference type="EMBL" id="KKM02635.1"/>
    </source>
</evidence>
<proteinExistence type="predicted"/>
<organism evidence="1">
    <name type="scientific">marine sediment metagenome</name>
    <dbReference type="NCBI Taxonomy" id="412755"/>
    <lineage>
        <taxon>unclassified sequences</taxon>
        <taxon>metagenomes</taxon>
        <taxon>ecological metagenomes</taxon>
    </lineage>
</organism>
<dbReference type="EMBL" id="LAZR01016878">
    <property type="protein sequence ID" value="KKM02635.1"/>
    <property type="molecule type" value="Genomic_DNA"/>
</dbReference>
<protein>
    <submittedName>
        <fullName evidence="1">Uncharacterized protein</fullName>
    </submittedName>
</protein>
<accession>A0A0F9GUX4</accession>
<name>A0A0F9GUX4_9ZZZZ</name>
<gene>
    <name evidence="1" type="ORF">LCGC14_1782470</name>
</gene>
<comment type="caution">
    <text evidence="1">The sequence shown here is derived from an EMBL/GenBank/DDBJ whole genome shotgun (WGS) entry which is preliminary data.</text>
</comment>